<evidence type="ECO:0000259" key="8">
    <source>
        <dbReference type="PROSITE" id="PS50845"/>
    </source>
</evidence>
<evidence type="ECO:0000313" key="9">
    <source>
        <dbReference type="EMBL" id="KAK9131892.1"/>
    </source>
</evidence>
<name>A0AAP0JCY1_9MAGN</name>
<keyword evidence="10" id="KW-1185">Reference proteome</keyword>
<accession>A0AAP0JCY1</accession>
<keyword evidence="5 6" id="KW-0472">Membrane</keyword>
<dbReference type="PANTHER" id="PTHR46626">
    <property type="entry name" value="RETICULON-LIKE PROTEIN B17"/>
    <property type="match status" value="1"/>
</dbReference>
<feature type="compositionally biased region" description="Polar residues" evidence="7">
    <location>
        <begin position="1"/>
        <end position="28"/>
    </location>
</feature>
<dbReference type="PROSITE" id="PS50845">
    <property type="entry name" value="RETICULON"/>
    <property type="match status" value="1"/>
</dbReference>
<sequence length="401" mass="44932">MDSTPTHQTKSASASASLNPQLINSDQSPKPIPLRDLLNDLSPSPHSRKSKARLVERPDTAEEALELAVPRRRCKSRASPMALPGCGSPRNGVRRSRRRVELESREEREVGVGEEIVVMKPRRKKLSGRSRKEKLSLVPSVPSPSLISSPNTWEDDKRSLERFGQLISDLIMWRDMAKSSLWFGFGCLCFLSSCFARDVKCSVFSVFSQLGLLLLALSFLYNSLSQRTKSGSMHDFTLKEDHILRVARLILPPANLVIAKSIELFSGEPSTTLKVAPLLLFGAEYGHLITLWRLCATGFFFCFTIPKLYSCYSMQISRQVDSTRDKVWEAWGACSHKKVVVASALTGFWNLSSIKTRILAAFVFVVIVRCCRQHSEEVTEEDIQNKSQQALVVVEQGSQLQ</sequence>
<evidence type="ECO:0000256" key="4">
    <source>
        <dbReference type="ARBA" id="ARBA00022989"/>
    </source>
</evidence>
<dbReference type="PANTHER" id="PTHR46626:SF2">
    <property type="entry name" value="RETICULON-LIKE PROTEIN B17"/>
    <property type="match status" value="1"/>
</dbReference>
<dbReference type="AlphaFoldDB" id="A0AAP0JCY1"/>
<protein>
    <recommendedName>
        <fullName evidence="6">Reticulon-like protein</fullName>
    </recommendedName>
</protein>
<dbReference type="Proteomes" id="UP001419268">
    <property type="component" value="Unassembled WGS sequence"/>
</dbReference>
<keyword evidence="4 6" id="KW-1133">Transmembrane helix</keyword>
<dbReference type="EMBL" id="JBBNAG010000005">
    <property type="protein sequence ID" value="KAK9131892.1"/>
    <property type="molecule type" value="Genomic_DNA"/>
</dbReference>
<organism evidence="9 10">
    <name type="scientific">Stephania cephalantha</name>
    <dbReference type="NCBI Taxonomy" id="152367"/>
    <lineage>
        <taxon>Eukaryota</taxon>
        <taxon>Viridiplantae</taxon>
        <taxon>Streptophyta</taxon>
        <taxon>Embryophyta</taxon>
        <taxon>Tracheophyta</taxon>
        <taxon>Spermatophyta</taxon>
        <taxon>Magnoliopsida</taxon>
        <taxon>Ranunculales</taxon>
        <taxon>Menispermaceae</taxon>
        <taxon>Menispermoideae</taxon>
        <taxon>Cissampelideae</taxon>
        <taxon>Stephania</taxon>
    </lineage>
</organism>
<proteinExistence type="predicted"/>
<comment type="subcellular location">
    <subcellularLocation>
        <location evidence="1 6">Endoplasmic reticulum membrane</location>
        <topology evidence="1 6">Multi-pass membrane protein</topology>
    </subcellularLocation>
</comment>
<dbReference type="GO" id="GO:0005789">
    <property type="term" value="C:endoplasmic reticulum membrane"/>
    <property type="evidence" value="ECO:0007669"/>
    <property type="project" value="UniProtKB-SubCell"/>
</dbReference>
<gene>
    <name evidence="9" type="ORF">Scep_011420</name>
</gene>
<evidence type="ECO:0000256" key="5">
    <source>
        <dbReference type="ARBA" id="ARBA00023136"/>
    </source>
</evidence>
<evidence type="ECO:0000256" key="6">
    <source>
        <dbReference type="RuleBase" id="RU363132"/>
    </source>
</evidence>
<dbReference type="Pfam" id="PF02453">
    <property type="entry name" value="Reticulon"/>
    <property type="match status" value="1"/>
</dbReference>
<keyword evidence="3 6" id="KW-0256">Endoplasmic reticulum</keyword>
<evidence type="ECO:0000256" key="2">
    <source>
        <dbReference type="ARBA" id="ARBA00022692"/>
    </source>
</evidence>
<reference evidence="9 10" key="1">
    <citation type="submission" date="2024-01" db="EMBL/GenBank/DDBJ databases">
        <title>Genome assemblies of Stephania.</title>
        <authorList>
            <person name="Yang L."/>
        </authorList>
    </citation>
    <scope>NUCLEOTIDE SEQUENCE [LARGE SCALE GENOMIC DNA]</scope>
    <source>
        <strain evidence="9">JXDWG</strain>
        <tissue evidence="9">Leaf</tissue>
    </source>
</reference>
<evidence type="ECO:0000313" key="10">
    <source>
        <dbReference type="Proteomes" id="UP001419268"/>
    </source>
</evidence>
<feature type="domain" description="Reticulon" evidence="8">
    <location>
        <begin position="167"/>
        <end position="327"/>
    </location>
</feature>
<evidence type="ECO:0000256" key="7">
    <source>
        <dbReference type="SAM" id="MobiDB-lite"/>
    </source>
</evidence>
<feature type="transmembrane region" description="Helical" evidence="6">
    <location>
        <begin position="204"/>
        <end position="224"/>
    </location>
</feature>
<evidence type="ECO:0000256" key="1">
    <source>
        <dbReference type="ARBA" id="ARBA00004477"/>
    </source>
</evidence>
<feature type="transmembrane region" description="Helical" evidence="6">
    <location>
        <begin position="285"/>
        <end position="309"/>
    </location>
</feature>
<evidence type="ECO:0000256" key="3">
    <source>
        <dbReference type="ARBA" id="ARBA00022824"/>
    </source>
</evidence>
<keyword evidence="2 6" id="KW-0812">Transmembrane</keyword>
<dbReference type="InterPro" id="IPR003388">
    <property type="entry name" value="Reticulon"/>
</dbReference>
<feature type="region of interest" description="Disordered" evidence="7">
    <location>
        <begin position="1"/>
        <end position="99"/>
    </location>
</feature>
<comment type="caution">
    <text evidence="9">The sequence shown here is derived from an EMBL/GenBank/DDBJ whole genome shotgun (WGS) entry which is preliminary data.</text>
</comment>
<feature type="transmembrane region" description="Helical" evidence="6">
    <location>
        <begin position="180"/>
        <end position="198"/>
    </location>
</feature>
<dbReference type="InterPro" id="IPR044647">
    <property type="entry name" value="RTNLB17/18/21"/>
</dbReference>